<reference evidence="3 4" key="1">
    <citation type="submission" date="2019-09" db="EMBL/GenBank/DDBJ databases">
        <title>Draft genome sequence of Bacillus sp. JC-7.</title>
        <authorList>
            <person name="Tanaka N."/>
            <person name="Shiwa Y."/>
            <person name="Fujita N."/>
            <person name="Tanasupawat S."/>
        </authorList>
    </citation>
    <scope>NUCLEOTIDE SEQUENCE [LARGE SCALE GENOMIC DNA]</scope>
    <source>
        <strain evidence="3 4">JC-7</strain>
    </source>
</reference>
<feature type="domain" description="GFO/IDH/MocA-like oxidoreductase" evidence="2">
    <location>
        <begin position="139"/>
        <end position="246"/>
    </location>
</feature>
<dbReference type="Pfam" id="PF01408">
    <property type="entry name" value="GFO_IDH_MocA"/>
    <property type="match status" value="1"/>
</dbReference>
<evidence type="ECO:0000259" key="2">
    <source>
        <dbReference type="Pfam" id="PF22725"/>
    </source>
</evidence>
<evidence type="ECO:0000259" key="1">
    <source>
        <dbReference type="Pfam" id="PF01408"/>
    </source>
</evidence>
<evidence type="ECO:0000313" key="4">
    <source>
        <dbReference type="Proteomes" id="UP000391919"/>
    </source>
</evidence>
<dbReference type="Proteomes" id="UP000391919">
    <property type="component" value="Unassembled WGS sequence"/>
</dbReference>
<dbReference type="EMBL" id="BKZQ01000039">
    <property type="protein sequence ID" value="GER71211.1"/>
    <property type="molecule type" value="Genomic_DNA"/>
</dbReference>
<organism evidence="3 4">
    <name type="scientific">Weizmannia acidilactici</name>
    <dbReference type="NCBI Taxonomy" id="2607726"/>
    <lineage>
        <taxon>Bacteria</taxon>
        <taxon>Bacillati</taxon>
        <taxon>Bacillota</taxon>
        <taxon>Bacilli</taxon>
        <taxon>Bacillales</taxon>
        <taxon>Bacillaceae</taxon>
        <taxon>Heyndrickxia</taxon>
    </lineage>
</organism>
<evidence type="ECO:0000313" key="3">
    <source>
        <dbReference type="EMBL" id="GER71211.1"/>
    </source>
</evidence>
<name>A0A5J4JHL3_9BACI</name>
<dbReference type="RefSeq" id="WP_151682012.1">
    <property type="nucleotide sequence ID" value="NZ_BKZP01000064.1"/>
</dbReference>
<gene>
    <name evidence="3" type="ORF">BpJC7_25140</name>
</gene>
<comment type="caution">
    <text evidence="3">The sequence shown here is derived from an EMBL/GenBank/DDBJ whole genome shotgun (WGS) entry which is preliminary data.</text>
</comment>
<sequence>MHFATVGTSWITSAFIDAARLSGKLTLEAVYSRSKEKAEKMAAKHDAPQIFTDLEEMAKDEKIDAVYLASPNSLHFEQVLVFLKNKKHVICEKPIFSNTEEFKKAFQIAEENGVFLFEAIRNIHYPNAKLLKEKLKDAGQIRSAIFQYVQYSSRYDAFLAGEEPNVFSRNFSGGALMDLGVYPLSLAIYLFGAPKNSHYFPVLLRNGIDGAGTLVLEYEGFNITVICSKISHSFIPSEIHGEKGSIIIEGISELQNMKFADVRTKEPVLFSGEQVEQNMMYEIIDFADIIAKKDRKAYEALKQSSFEVLSVIEKSRKQNGIVFKTDRS</sequence>
<dbReference type="InterPro" id="IPR036291">
    <property type="entry name" value="NAD(P)-bd_dom_sf"/>
</dbReference>
<dbReference type="AlphaFoldDB" id="A0A5J4JHL3"/>
<dbReference type="Pfam" id="PF22725">
    <property type="entry name" value="GFO_IDH_MocA_C3"/>
    <property type="match status" value="1"/>
</dbReference>
<proteinExistence type="predicted"/>
<protein>
    <submittedName>
        <fullName evidence="3">Oxidoreductase</fullName>
    </submittedName>
</protein>
<dbReference type="GO" id="GO:0000166">
    <property type="term" value="F:nucleotide binding"/>
    <property type="evidence" value="ECO:0007669"/>
    <property type="project" value="InterPro"/>
</dbReference>
<dbReference type="InterPro" id="IPR000683">
    <property type="entry name" value="Gfo/Idh/MocA-like_OxRdtase_N"/>
</dbReference>
<dbReference type="SUPFAM" id="SSF51735">
    <property type="entry name" value="NAD(P)-binding Rossmann-fold domains"/>
    <property type="match status" value="1"/>
</dbReference>
<dbReference type="SUPFAM" id="SSF55347">
    <property type="entry name" value="Glyceraldehyde-3-phosphate dehydrogenase-like, C-terminal domain"/>
    <property type="match status" value="1"/>
</dbReference>
<keyword evidence="4" id="KW-1185">Reference proteome</keyword>
<accession>A0A5J4JHL3</accession>
<dbReference type="PANTHER" id="PTHR43054">
    <property type="match status" value="1"/>
</dbReference>
<dbReference type="InterPro" id="IPR055170">
    <property type="entry name" value="GFO_IDH_MocA-like_dom"/>
</dbReference>
<dbReference type="PANTHER" id="PTHR43054:SF1">
    <property type="entry name" value="SCYLLO-INOSITOL 2-DEHYDROGENASE (NADP(+)) IOLU"/>
    <property type="match status" value="1"/>
</dbReference>
<dbReference type="Gene3D" id="3.30.360.10">
    <property type="entry name" value="Dihydrodipicolinate Reductase, domain 2"/>
    <property type="match status" value="1"/>
</dbReference>
<feature type="domain" description="Gfo/Idh/MocA-like oxidoreductase N-terminal" evidence="1">
    <location>
        <begin position="2"/>
        <end position="117"/>
    </location>
</feature>
<dbReference type="Gene3D" id="3.40.50.720">
    <property type="entry name" value="NAD(P)-binding Rossmann-like Domain"/>
    <property type="match status" value="1"/>
</dbReference>